<keyword evidence="3" id="KW-1185">Reference proteome</keyword>
<feature type="compositionally biased region" description="Basic residues" evidence="1">
    <location>
        <begin position="20"/>
        <end position="31"/>
    </location>
</feature>
<comment type="caution">
    <text evidence="2">The sequence shown here is derived from an EMBL/GenBank/DDBJ whole genome shotgun (WGS) entry which is preliminary data.</text>
</comment>
<name>A0ABV2AGX7_9EUKA</name>
<feature type="compositionally biased region" description="Basic and acidic residues" evidence="1">
    <location>
        <begin position="1"/>
        <end position="11"/>
    </location>
</feature>
<evidence type="ECO:0000313" key="3">
    <source>
        <dbReference type="Proteomes" id="UP001439008"/>
    </source>
</evidence>
<sequence>MRNLTEQEKSKFMQKTLDQRRKKAQRAKESRLKKKKYIESLERKRDQLKLKLSMLETDVNNNAMVNKSHCDKQSKVKKMMFEQLEKKLDVDEALEDYIKIFKRNSRSRQHLSQYFLSKVGDSLVPDVETKFILWGLGMQKSKFYTNKNGVFHRVMVEKLKLSNKQYEKLLSYRGTAKSLCALLRQCLKELSLYEKELIAMLKAQHDHIDEVSANFSPREIANFCRWVDQNQNMMFMLNAFWDF</sequence>
<protein>
    <recommendedName>
        <fullName evidence="4">BZIP domain-containing protein</fullName>
    </recommendedName>
</protein>
<proteinExistence type="predicted"/>
<evidence type="ECO:0000313" key="2">
    <source>
        <dbReference type="EMBL" id="MES1918867.1"/>
    </source>
</evidence>
<evidence type="ECO:0008006" key="4">
    <source>
        <dbReference type="Google" id="ProtNLM"/>
    </source>
</evidence>
<organism evidence="2 3">
    <name type="scientific">Bonamia ostreae</name>
    <dbReference type="NCBI Taxonomy" id="126728"/>
    <lineage>
        <taxon>Eukaryota</taxon>
        <taxon>Sar</taxon>
        <taxon>Rhizaria</taxon>
        <taxon>Endomyxa</taxon>
        <taxon>Ascetosporea</taxon>
        <taxon>Haplosporida</taxon>
        <taxon>Bonamia</taxon>
    </lineage>
</organism>
<dbReference type="EMBL" id="JBDODL010000144">
    <property type="protein sequence ID" value="MES1918867.1"/>
    <property type="molecule type" value="Genomic_DNA"/>
</dbReference>
<accession>A0ABV2AGX7</accession>
<dbReference type="Proteomes" id="UP001439008">
    <property type="component" value="Unassembled WGS sequence"/>
</dbReference>
<evidence type="ECO:0000256" key="1">
    <source>
        <dbReference type="SAM" id="MobiDB-lite"/>
    </source>
</evidence>
<gene>
    <name evidence="2" type="ORF">MHBO_000763</name>
</gene>
<feature type="region of interest" description="Disordered" evidence="1">
    <location>
        <begin position="1"/>
        <end position="31"/>
    </location>
</feature>
<reference evidence="2 3" key="1">
    <citation type="journal article" date="2024" name="BMC Biol.">
        <title>Comparative genomics of Ascetosporea gives new insight into the evolutionary basis for animal parasitism in Rhizaria.</title>
        <authorList>
            <person name="Hiltunen Thoren M."/>
            <person name="Onut-Brannstrom I."/>
            <person name="Alfjorden A."/>
            <person name="Peckova H."/>
            <person name="Swords F."/>
            <person name="Hooper C."/>
            <person name="Holzer A.S."/>
            <person name="Bass D."/>
            <person name="Burki F."/>
        </authorList>
    </citation>
    <scope>NUCLEOTIDE SEQUENCE [LARGE SCALE GENOMIC DNA]</scope>
    <source>
        <strain evidence="2">20-A016</strain>
    </source>
</reference>